<dbReference type="Pfam" id="PF07963">
    <property type="entry name" value="N_methyl"/>
    <property type="match status" value="1"/>
</dbReference>
<sequence length="157" mass="16852">MSKYHNSKGFTLIELIIVIVVLGILAVTAAPKFLNVQKDAQAGALEGLNAALLGASEIVYAKALIEGTQGSADTTLTSGIRVRYGYPYATQTNLKEVADFSEDDWKLSGSAPEVTFTLERQTADLTNAEIAANDVCKVTYRHPNQGEKPTITVTDCN</sequence>
<feature type="transmembrane region" description="Helical" evidence="1">
    <location>
        <begin position="12"/>
        <end position="30"/>
    </location>
</feature>
<dbReference type="Gene3D" id="3.30.700.10">
    <property type="entry name" value="Glycoprotein, Type 4 Pilin"/>
    <property type="match status" value="1"/>
</dbReference>
<dbReference type="EMBL" id="JAAAWO010000001">
    <property type="protein sequence ID" value="NDW14191.1"/>
    <property type="molecule type" value="Genomic_DNA"/>
</dbReference>
<name>A0A6N9TAP1_9ALTE</name>
<dbReference type="InterPro" id="IPR045584">
    <property type="entry name" value="Pilin-like"/>
</dbReference>
<gene>
    <name evidence="2" type="ORF">GTQ48_01415</name>
</gene>
<dbReference type="NCBIfam" id="TIGR02532">
    <property type="entry name" value="IV_pilin_GFxxxE"/>
    <property type="match status" value="1"/>
</dbReference>
<dbReference type="SUPFAM" id="SSF54523">
    <property type="entry name" value="Pili subunits"/>
    <property type="match status" value="1"/>
</dbReference>
<reference evidence="2 3" key="1">
    <citation type="submission" date="2020-01" db="EMBL/GenBank/DDBJ databases">
        <title>Genomes of bacteria type strains.</title>
        <authorList>
            <person name="Chen J."/>
            <person name="Zhu S."/>
            <person name="Yang J."/>
        </authorList>
    </citation>
    <scope>NUCLEOTIDE SEQUENCE [LARGE SCALE GENOMIC DNA]</scope>
    <source>
        <strain evidence="2 3">LMG 24078</strain>
    </source>
</reference>
<accession>A0A6N9TAP1</accession>
<keyword evidence="1" id="KW-0472">Membrane</keyword>
<comment type="caution">
    <text evidence="2">The sequence shown here is derived from an EMBL/GenBank/DDBJ whole genome shotgun (WGS) entry which is preliminary data.</text>
</comment>
<dbReference type="InterPro" id="IPR012902">
    <property type="entry name" value="N_methyl_site"/>
</dbReference>
<dbReference type="AlphaFoldDB" id="A0A6N9TAP1"/>
<dbReference type="RefSeq" id="WP_163104711.1">
    <property type="nucleotide sequence ID" value="NZ_JAAAWO010000001.1"/>
</dbReference>
<dbReference type="PROSITE" id="PS00409">
    <property type="entry name" value="PROKAR_NTER_METHYL"/>
    <property type="match status" value="1"/>
</dbReference>
<evidence type="ECO:0000313" key="3">
    <source>
        <dbReference type="Proteomes" id="UP000471381"/>
    </source>
</evidence>
<keyword evidence="1" id="KW-0812">Transmembrane</keyword>
<keyword evidence="1" id="KW-1133">Transmembrane helix</keyword>
<dbReference type="Proteomes" id="UP000471381">
    <property type="component" value="Unassembled WGS sequence"/>
</dbReference>
<proteinExistence type="predicted"/>
<keyword evidence="3" id="KW-1185">Reference proteome</keyword>
<evidence type="ECO:0000256" key="1">
    <source>
        <dbReference type="SAM" id="Phobius"/>
    </source>
</evidence>
<evidence type="ECO:0000313" key="2">
    <source>
        <dbReference type="EMBL" id="NDW14191.1"/>
    </source>
</evidence>
<protein>
    <submittedName>
        <fullName evidence="2">Prepilin-type N-terminal cleavage/methylation domain-containing protein</fullName>
    </submittedName>
</protein>
<organism evidence="2 3">
    <name type="scientific">Alteromonas genovensis</name>
    <dbReference type="NCBI Taxonomy" id="471225"/>
    <lineage>
        <taxon>Bacteria</taxon>
        <taxon>Pseudomonadati</taxon>
        <taxon>Pseudomonadota</taxon>
        <taxon>Gammaproteobacteria</taxon>
        <taxon>Alteromonadales</taxon>
        <taxon>Alteromonadaceae</taxon>
        <taxon>Alteromonas/Salinimonas group</taxon>
        <taxon>Alteromonas</taxon>
    </lineage>
</organism>